<sequence>MNVDNIIEISDTEKKNNSTIVSMKRMLTSFKYKVLSSIALKLLKHIQISEQSILTPVKTDSEMKTSHSIPAKMVHKVKISSV</sequence>
<name>A0A0J9ERD3_AJEDA</name>
<accession>A0A0J9ERD3</accession>
<dbReference type="AlphaFoldDB" id="A0A0J9ERD3"/>
<dbReference type="Proteomes" id="UP000007802">
    <property type="component" value="Unassembled WGS sequence"/>
</dbReference>
<organism evidence="1">
    <name type="scientific">Ajellomyces dermatitidis (strain ATCC 18188 / CBS 674.68)</name>
    <name type="common">Blastomyces dermatitidis</name>
    <dbReference type="NCBI Taxonomy" id="653446"/>
    <lineage>
        <taxon>Eukaryota</taxon>
        <taxon>Fungi</taxon>
        <taxon>Dikarya</taxon>
        <taxon>Ascomycota</taxon>
        <taxon>Pezizomycotina</taxon>
        <taxon>Eurotiomycetes</taxon>
        <taxon>Eurotiomycetidae</taxon>
        <taxon>Onygenales</taxon>
        <taxon>Ajellomycetaceae</taxon>
        <taxon>Blastomyces</taxon>
    </lineage>
</organism>
<reference evidence="1" key="1">
    <citation type="submission" date="2010-03" db="EMBL/GenBank/DDBJ databases">
        <title>Annotation of Blastomyces dermatitidis strain ATCC 18188.</title>
        <authorList>
            <consortium name="The Broad Institute Genome Sequencing Platform"/>
            <consortium name="Broad Institute Genome Sequencing Center for Infectious Disease."/>
            <person name="Cuomo C."/>
            <person name="Klein B."/>
            <person name="Sullivan T."/>
            <person name="Heitman J."/>
            <person name="Young S."/>
            <person name="Zeng Q."/>
            <person name="Gargeya S."/>
            <person name="Alvarado L."/>
            <person name="Berlin A.M."/>
            <person name="Chapman S.B."/>
            <person name="Chen Z."/>
            <person name="Freedman E."/>
            <person name="Gellesch M."/>
            <person name="Goldberg J."/>
            <person name="Griggs A."/>
            <person name="Gujja S."/>
            <person name="Heilman E."/>
            <person name="Heiman D."/>
            <person name="Howarth C."/>
            <person name="Mehta T."/>
            <person name="Neiman D."/>
            <person name="Pearson M."/>
            <person name="Roberts A."/>
            <person name="Saif S."/>
            <person name="Shea T."/>
            <person name="Shenoy N."/>
            <person name="Sisk P."/>
            <person name="Stolte C."/>
            <person name="Sykes S."/>
            <person name="White J."/>
            <person name="Yandava C."/>
            <person name="Haas B."/>
            <person name="Nusbaum C."/>
            <person name="Birren B."/>
        </authorList>
    </citation>
    <scope>NUCLEOTIDE SEQUENCE</scope>
    <source>
        <strain evidence="1">ATCC 18188</strain>
    </source>
</reference>
<evidence type="ECO:0000313" key="1">
    <source>
        <dbReference type="EMBL" id="KMW67730.1"/>
    </source>
</evidence>
<protein>
    <submittedName>
        <fullName evidence="1">Uncharacterized protein</fullName>
    </submittedName>
</protein>
<dbReference type="OrthoDB" id="4190073at2759"/>
<dbReference type="EMBL" id="GG749431">
    <property type="protein sequence ID" value="KMW67730.1"/>
    <property type="molecule type" value="Genomic_DNA"/>
</dbReference>
<gene>
    <name evidence="1" type="ORF">BDDG_12278</name>
</gene>
<proteinExistence type="predicted"/>